<dbReference type="GO" id="GO:0008610">
    <property type="term" value="P:lipid biosynthetic process"/>
    <property type="evidence" value="ECO:0007669"/>
    <property type="project" value="UniProtKB-ARBA"/>
</dbReference>
<evidence type="ECO:0000313" key="2">
    <source>
        <dbReference type="EMBL" id="BCB74060.1"/>
    </source>
</evidence>
<dbReference type="Gene3D" id="3.30.559.30">
    <property type="entry name" value="Nonribosomal peptide synthetase, condensation domain"/>
    <property type="match status" value="1"/>
</dbReference>
<dbReference type="GO" id="GO:0003824">
    <property type="term" value="F:catalytic activity"/>
    <property type="evidence" value="ECO:0007669"/>
    <property type="project" value="InterPro"/>
</dbReference>
<dbReference type="PANTHER" id="PTHR45398">
    <property type="match status" value="1"/>
</dbReference>
<dbReference type="Pfam" id="PF00668">
    <property type="entry name" value="Condensation"/>
    <property type="match status" value="1"/>
</dbReference>
<dbReference type="Gene3D" id="3.30.559.10">
    <property type="entry name" value="Chloramphenicol acetyltransferase-like domain"/>
    <property type="match status" value="1"/>
</dbReference>
<dbReference type="AlphaFoldDB" id="A0A6F8XJS0"/>
<reference evidence="2 3" key="2">
    <citation type="submission" date="2020-03" db="EMBL/GenBank/DDBJ databases">
        <authorList>
            <person name="Ichikawa N."/>
            <person name="Kimura A."/>
            <person name="Kitahashi Y."/>
            <person name="Uohara A."/>
        </authorList>
    </citation>
    <scope>NUCLEOTIDE SEQUENCE [LARGE SCALE GENOMIC DNA]</scope>
    <source>
        <strain evidence="2 3">NBRC 107702</strain>
    </source>
</reference>
<protein>
    <recommendedName>
        <fullName evidence="1">Condensation domain-containing protein</fullName>
    </recommendedName>
</protein>
<evidence type="ECO:0000313" key="3">
    <source>
        <dbReference type="Proteomes" id="UP000502508"/>
    </source>
</evidence>
<proteinExistence type="predicted"/>
<keyword evidence="3" id="KW-1185">Reference proteome</keyword>
<gene>
    <name evidence="2" type="ORF">Pflav_004700</name>
</gene>
<organism evidence="2 3">
    <name type="scientific">Phytohabitans flavus</name>
    <dbReference type="NCBI Taxonomy" id="1076124"/>
    <lineage>
        <taxon>Bacteria</taxon>
        <taxon>Bacillati</taxon>
        <taxon>Actinomycetota</taxon>
        <taxon>Actinomycetes</taxon>
        <taxon>Micromonosporales</taxon>
        <taxon>Micromonosporaceae</taxon>
    </lineage>
</organism>
<feature type="domain" description="Condensation" evidence="1">
    <location>
        <begin position="47"/>
        <end position="449"/>
    </location>
</feature>
<dbReference type="InterPro" id="IPR001242">
    <property type="entry name" value="Condensation_dom"/>
</dbReference>
<dbReference type="SUPFAM" id="SSF52777">
    <property type="entry name" value="CoA-dependent acyltransferases"/>
    <property type="match status" value="2"/>
</dbReference>
<sequence length="452" mass="49581">MTSTSVSTGIPVGTSPLSLQQEFLHMIDHGDEAGPFGPRYTIVGGWRLTGELDLGALQGALDDVVVRHETLRTSIVRSGDTPYQMVLPPAPVRLEVRRLEAASPADRDRVAEEFLNDLEAGKFAIEEVPILRAFLGRFDERDAVLVLGGHHTAIDGWSVHCLMRDIAAYYAARRERRAPDLPEIRQYREYVAWQRANVDSPAVVAARAYWRENLAGAQVVPIPTDKPRTEETFFTAWHRFLFDDGLRSGTAAWAARTASSPFMVLLGAYLMYLREQTGESELVVPTFTPGRQLAWIQDTVGSFYNFLPLRTDITGCATLPEVVRRVRATCLAAYQHEIPFASLLQEAPTVMDAAVSGNFAACVFQVTQSPDMMYGGQAGGLRIAAMRRRVLSAPVGSQIPDGVLFGLEVDPAGGIIGSVGYTTNLFVESGIVRMISDFERVLHDTVGQPVSA</sequence>
<reference evidence="2 3" key="1">
    <citation type="submission" date="2020-03" db="EMBL/GenBank/DDBJ databases">
        <title>Whole genome shotgun sequence of Phytohabitans flavus NBRC 107702.</title>
        <authorList>
            <person name="Komaki H."/>
            <person name="Tamura T."/>
        </authorList>
    </citation>
    <scope>NUCLEOTIDE SEQUENCE [LARGE SCALE GENOMIC DNA]</scope>
    <source>
        <strain evidence="2 3">NBRC 107702</strain>
    </source>
</reference>
<dbReference type="Proteomes" id="UP000502508">
    <property type="component" value="Chromosome"/>
</dbReference>
<dbReference type="InterPro" id="IPR023213">
    <property type="entry name" value="CAT-like_dom_sf"/>
</dbReference>
<accession>A0A6F8XJS0</accession>
<dbReference type="RefSeq" id="WP_173033323.1">
    <property type="nucleotide sequence ID" value="NZ_AP022870.1"/>
</dbReference>
<dbReference type="KEGG" id="pfla:Pflav_004700"/>
<evidence type="ECO:0000259" key="1">
    <source>
        <dbReference type="Pfam" id="PF00668"/>
    </source>
</evidence>
<dbReference type="PANTHER" id="PTHR45398:SF1">
    <property type="entry name" value="ENZYME, PUTATIVE (JCVI)-RELATED"/>
    <property type="match status" value="1"/>
</dbReference>
<name>A0A6F8XJS0_9ACTN</name>
<dbReference type="EMBL" id="AP022870">
    <property type="protein sequence ID" value="BCB74060.1"/>
    <property type="molecule type" value="Genomic_DNA"/>
</dbReference>